<evidence type="ECO:0000259" key="3">
    <source>
        <dbReference type="Pfam" id="PF10708"/>
    </source>
</evidence>
<keyword evidence="5" id="KW-1185">Reference proteome</keyword>
<dbReference type="Pfam" id="PF10708">
    <property type="entry name" value="DUF2510"/>
    <property type="match status" value="1"/>
</dbReference>
<reference evidence="5" key="1">
    <citation type="journal article" date="2019" name="Int. J. Syst. Evol. Microbiol.">
        <title>The Global Catalogue of Microorganisms (GCM) 10K type strain sequencing project: providing services to taxonomists for standard genome sequencing and annotation.</title>
        <authorList>
            <consortium name="The Broad Institute Genomics Platform"/>
            <consortium name="The Broad Institute Genome Sequencing Center for Infectious Disease"/>
            <person name="Wu L."/>
            <person name="Ma J."/>
        </authorList>
    </citation>
    <scope>NUCLEOTIDE SEQUENCE [LARGE SCALE GENOMIC DNA]</scope>
    <source>
        <strain evidence="5">JCM 16548</strain>
    </source>
</reference>
<name>A0ABP7DSU9_9ACTN</name>
<feature type="region of interest" description="Disordered" evidence="1">
    <location>
        <begin position="18"/>
        <end position="51"/>
    </location>
</feature>
<feature type="compositionally biased region" description="Basic and acidic residues" evidence="1">
    <location>
        <begin position="151"/>
        <end position="160"/>
    </location>
</feature>
<gene>
    <name evidence="4" type="ORF">GCM10022204_30170</name>
</gene>
<dbReference type="Proteomes" id="UP001500051">
    <property type="component" value="Unassembled WGS sequence"/>
</dbReference>
<keyword evidence="2" id="KW-0472">Membrane</keyword>
<sequence length="317" mass="34136">MSQPGWYPDPAGTPNRFRYWDGRTWSHDTTDDPASATPAAPASGTGGRESRRRRLGPLILVVTALLVVVLVGFFVVRGLSGNRPIVDPGPLPSSTVSGWDDSSPTTDPETPTPTPSASLPTPTPSRTRTPTPRPSPTEQLRACPQGQPAVRQDHPSDGRVHGGGLSFPEVRGWQNSSGAEFSWAYDVGEQRKQAESPSWYANLAVGALFTLDGFEEPRRSAELVMQCVISSGLYPYFTGREAVWSKEVTVDGRPGWSIRAEIRVDDPELTTKGDTVEVTVVDTGAPESLAMFIGAVDIGNRALAKNLDSTIANLRVE</sequence>
<evidence type="ECO:0000256" key="1">
    <source>
        <dbReference type="SAM" id="MobiDB-lite"/>
    </source>
</evidence>
<organism evidence="4 5">
    <name type="scientific">Microlunatus aurantiacus</name>
    <dbReference type="NCBI Taxonomy" id="446786"/>
    <lineage>
        <taxon>Bacteria</taxon>
        <taxon>Bacillati</taxon>
        <taxon>Actinomycetota</taxon>
        <taxon>Actinomycetes</taxon>
        <taxon>Propionibacteriales</taxon>
        <taxon>Propionibacteriaceae</taxon>
        <taxon>Microlunatus</taxon>
    </lineage>
</organism>
<feature type="compositionally biased region" description="Basic and acidic residues" evidence="1">
    <location>
        <begin position="18"/>
        <end position="30"/>
    </location>
</feature>
<dbReference type="EMBL" id="BAAAYX010000013">
    <property type="protein sequence ID" value="GAA3709824.1"/>
    <property type="molecule type" value="Genomic_DNA"/>
</dbReference>
<comment type="caution">
    <text evidence="4">The sequence shown here is derived from an EMBL/GenBank/DDBJ whole genome shotgun (WGS) entry which is preliminary data.</text>
</comment>
<evidence type="ECO:0000313" key="4">
    <source>
        <dbReference type="EMBL" id="GAA3709824.1"/>
    </source>
</evidence>
<proteinExistence type="predicted"/>
<accession>A0ABP7DSU9</accession>
<keyword evidence="2" id="KW-1133">Transmembrane helix</keyword>
<keyword evidence="2" id="KW-0812">Transmembrane</keyword>
<feature type="transmembrane region" description="Helical" evidence="2">
    <location>
        <begin position="58"/>
        <end position="76"/>
    </location>
</feature>
<evidence type="ECO:0000256" key="2">
    <source>
        <dbReference type="SAM" id="Phobius"/>
    </source>
</evidence>
<dbReference type="RefSeq" id="WP_344813214.1">
    <property type="nucleotide sequence ID" value="NZ_BAAAYX010000013.1"/>
</dbReference>
<feature type="domain" description="DUF2510" evidence="3">
    <location>
        <begin position="4"/>
        <end position="36"/>
    </location>
</feature>
<feature type="compositionally biased region" description="Low complexity" evidence="1">
    <location>
        <begin position="32"/>
        <end position="43"/>
    </location>
</feature>
<dbReference type="InterPro" id="IPR018929">
    <property type="entry name" value="DUF2510"/>
</dbReference>
<evidence type="ECO:0000313" key="5">
    <source>
        <dbReference type="Proteomes" id="UP001500051"/>
    </source>
</evidence>
<protein>
    <recommendedName>
        <fullName evidence="3">DUF2510 domain-containing protein</fullName>
    </recommendedName>
</protein>
<feature type="region of interest" description="Disordered" evidence="1">
    <location>
        <begin position="81"/>
        <end position="162"/>
    </location>
</feature>
<feature type="compositionally biased region" description="Low complexity" evidence="1">
    <location>
        <begin position="102"/>
        <end position="130"/>
    </location>
</feature>